<organism evidence="1">
    <name type="scientific">Hokovirus HKV1</name>
    <dbReference type="NCBI Taxonomy" id="1977638"/>
    <lineage>
        <taxon>Viruses</taxon>
        <taxon>Varidnaviria</taxon>
        <taxon>Bamfordvirae</taxon>
        <taxon>Nucleocytoviricota</taxon>
        <taxon>Megaviricetes</taxon>
        <taxon>Imitervirales</taxon>
        <taxon>Mimiviridae</taxon>
        <taxon>Klosneuvirinae</taxon>
        <taxon>Hokovirus</taxon>
    </lineage>
</organism>
<protein>
    <submittedName>
        <fullName evidence="1">Uncharacterized protein</fullName>
    </submittedName>
</protein>
<reference evidence="1" key="1">
    <citation type="journal article" date="2017" name="Science">
        <title>Giant viruses with an expanded complement of translation system components.</title>
        <authorList>
            <person name="Schulz F."/>
            <person name="Yutin N."/>
            <person name="Ivanova N.N."/>
            <person name="Ortega D.R."/>
            <person name="Lee T.K."/>
            <person name="Vierheilig J."/>
            <person name="Daims H."/>
            <person name="Horn M."/>
            <person name="Wagner M."/>
            <person name="Jensen G.J."/>
            <person name="Kyrpides N.C."/>
            <person name="Koonin E.V."/>
            <person name="Woyke T."/>
        </authorList>
    </citation>
    <scope>NUCLEOTIDE SEQUENCE</scope>
    <source>
        <strain evidence="1">HKV1</strain>
    </source>
</reference>
<name>A0A1V0SH29_9VIRU</name>
<dbReference type="EMBL" id="KY684106">
    <property type="protein sequence ID" value="ARF11030.1"/>
    <property type="molecule type" value="Genomic_DNA"/>
</dbReference>
<accession>A0A1V0SH29</accession>
<sequence length="826" mass="101286">MDFDIKKIIKYTSCKYNYETENLTFYMLEMFIKNRNYLKHFINSLYFLKQENDNYICKGSNFITLITYQKNRYLQNNMKQLPNTKSYFCKLNYDIIKRIIDKTLIYDLYDNFYLSLMFDENYYEKKYYNFLYYEDDEIIIFPLLTLFYINKYILKKLINHYNTKNTNEEILSYVNNITFQVIVKPDNYQELKNLYFANDLETLINKLLNQPYVTIYDKRNYNLFDKYKNIKKKVINFYKTKFNIDNNVYMYIQNFYPHNCWIHINCIYKNPHVKQFIRLTEYHGLVDYKLYLKYLKHKIDFDNIYFSSFKENFIEEYNLTIENINNHVNNDNNFDCYKSSYKTTEETFDYDLTKRWLKKYDTKNNINNAIIKNNKLVNFEIIKIYEYKFSNKNKLCSLSLHIKINNKLYMMNIIPNTGEYLYKKFKSNEIIDFFQKDLIVKEQLKNNSSETNFIYCLKHNLKYNIEIIPNPCFITLNNDVSSLKSCNYNNFEKINKHIFDMPILLTLKTNEKLRNIQNQYIENNFIIPLSLILCNIILIYLLHYKNEIETLIIKLNNFIDNLKQKTIINHDDNYLNLLLDNINEYFYLLGYPFIGIPSYERLKNKKNFKFLIYYMHIKNINTSELNYILESLSNNLEKTDSSRNLCVSKDIYLNLFKTDLNNYVFNVSKLIINNTFTNTKYLLDKFINIFKKKHTQYLYTYFHYPNGLAFETLHIHVLDREFLNNMEIDYYIKKFNESQLINKDLYFINYNYDWLNTFWIFERHYRFYIMKEDIDYIKNNNLDYKEMIINILNKKIKYGDEFINDFYLINEKIFINLVNNIKTLNY</sequence>
<evidence type="ECO:0000313" key="1">
    <source>
        <dbReference type="EMBL" id="ARF11030.1"/>
    </source>
</evidence>
<gene>
    <name evidence="1" type="ORF">Hokovirus_4_4</name>
</gene>
<proteinExistence type="predicted"/>